<reference evidence="3 4" key="1">
    <citation type="journal article" date="2019" name="Nat. Plants">
        <title>Stout camphor tree genome fills gaps in understanding of flowering plant genome evolution.</title>
        <authorList>
            <person name="Chaw S.M."/>
            <person name="Liu Y.C."/>
            <person name="Wu Y.W."/>
            <person name="Wang H.Y."/>
            <person name="Lin C.I."/>
            <person name="Wu C.S."/>
            <person name="Ke H.M."/>
            <person name="Chang L.Y."/>
            <person name="Hsu C.Y."/>
            <person name="Yang H.T."/>
            <person name="Sudianto E."/>
            <person name="Hsu M.H."/>
            <person name="Wu K.P."/>
            <person name="Wang L.N."/>
            <person name="Leebens-Mack J.H."/>
            <person name="Tsai I.J."/>
        </authorList>
    </citation>
    <scope>NUCLEOTIDE SEQUENCE [LARGE SCALE GENOMIC DNA]</scope>
    <source>
        <strain evidence="4">cv. Chaw 1501</strain>
        <tissue evidence="3">Young leaves</tissue>
    </source>
</reference>
<feature type="signal peptide" evidence="2">
    <location>
        <begin position="1"/>
        <end position="18"/>
    </location>
</feature>
<protein>
    <submittedName>
        <fullName evidence="3">Uncharacterized protein</fullName>
    </submittedName>
</protein>
<feature type="compositionally biased region" description="Polar residues" evidence="1">
    <location>
        <begin position="171"/>
        <end position="186"/>
    </location>
</feature>
<feature type="region of interest" description="Disordered" evidence="1">
    <location>
        <begin position="122"/>
        <end position="231"/>
    </location>
</feature>
<dbReference type="Proteomes" id="UP000283530">
    <property type="component" value="Unassembled WGS sequence"/>
</dbReference>
<feature type="compositionally biased region" description="Polar residues" evidence="1">
    <location>
        <begin position="152"/>
        <end position="164"/>
    </location>
</feature>
<sequence>MLIYCLITVICYIDMMRCLLFSGKSTWMPKSVEDTSFLEACVVVDLPPRLSPQSTYTPAPSFSIQAPIELKDNHHENAGISTSMLCSSSCRALDAHQSSVTSDSQLNVGNISNSVQMMKIGSKDDSDVSRGEAQVSESFQSPNKDKAGIHNLITSATGKSSTDAVSRKVESFSSSNAMPSNRSDMTYASLRDPFPDGHSETDDGISLPSKSSERLDASNTPNSLPRRKSGPTFLGDKILVYPHSTNMTLPKGTIVLPISDDEWVAAKLEFPY</sequence>
<keyword evidence="2" id="KW-0732">Signal</keyword>
<organism evidence="3 4">
    <name type="scientific">Cinnamomum micranthum f. kanehirae</name>
    <dbReference type="NCBI Taxonomy" id="337451"/>
    <lineage>
        <taxon>Eukaryota</taxon>
        <taxon>Viridiplantae</taxon>
        <taxon>Streptophyta</taxon>
        <taxon>Embryophyta</taxon>
        <taxon>Tracheophyta</taxon>
        <taxon>Spermatophyta</taxon>
        <taxon>Magnoliopsida</taxon>
        <taxon>Magnoliidae</taxon>
        <taxon>Laurales</taxon>
        <taxon>Lauraceae</taxon>
        <taxon>Cinnamomum</taxon>
    </lineage>
</organism>
<comment type="caution">
    <text evidence="3">The sequence shown here is derived from an EMBL/GenBank/DDBJ whole genome shotgun (WGS) entry which is preliminary data.</text>
</comment>
<evidence type="ECO:0000256" key="2">
    <source>
        <dbReference type="SAM" id="SignalP"/>
    </source>
</evidence>
<keyword evidence="4" id="KW-1185">Reference proteome</keyword>
<name>A0A3S5WGM5_9MAGN</name>
<accession>A0A3S5WGM5</accession>
<evidence type="ECO:0000256" key="1">
    <source>
        <dbReference type="SAM" id="MobiDB-lite"/>
    </source>
</evidence>
<dbReference type="AlphaFoldDB" id="A0A3S5WGM5"/>
<evidence type="ECO:0000313" key="3">
    <source>
        <dbReference type="EMBL" id="RWR80412.1"/>
    </source>
</evidence>
<evidence type="ECO:0000313" key="4">
    <source>
        <dbReference type="Proteomes" id="UP000283530"/>
    </source>
</evidence>
<proteinExistence type="predicted"/>
<feature type="chain" id="PRO_5018636962" evidence="2">
    <location>
        <begin position="19"/>
        <end position="272"/>
    </location>
</feature>
<gene>
    <name evidence="3" type="ORF">CKAN_00904700</name>
</gene>
<dbReference type="EMBL" id="QPKB01000003">
    <property type="protein sequence ID" value="RWR80412.1"/>
    <property type="molecule type" value="Genomic_DNA"/>
</dbReference>
<dbReference type="OrthoDB" id="5274873at2759"/>